<sequence length="1143" mass="126979">MIYDAQKERHILHSLDRFESVWSGVFIASLEKAGGRFNVLSKAVSQSLYGGTDAPAIPQVESAEGELGLDDYEDEDDCGGAPRWFVNPLNFNVLISDMPVWHKPAFGPAVYFRLTYNSRATITGQEPFGSKWRFLYGSYLIEDSESGEVAVVMGDGRIDLFTPDGSDGYTRPYGKYNRLAKIDDNHFEVRTPMDLVFVFRIPDGSGLTTPHLVERRNVRGLGLTMGYNTSGQLETITDAVGQVTSLTYTDGKVIRVTDPFGRHADFEYTGDLLTRITDMGGIWAAIAYDGDANLTAIENERGITQFSIEGGGGANAATYPASGESLGAHKRITVTDPLGNKQEYYYNGLVGYGWHVSPRHYVEYVDSTTNNSADAVPKTLYYYVAETARGPREEIETILYPEGRQVTKTHDYDSGEVLSESDSYGNTTSYTYNAMGKLTSITPEVGAVTTFVYDPANDVDLTAINRAGLGSVTLTYNAYHEITSIEDMVGKRIDPIEYNSYGQVTSSTQIHDDHTIFTEFAYHPAGQPGARRLSQITRAGQTIAQYTYDSVGRVETATDAAGIALTYSYDDLNHITQVLYPDGHTVQASYSSCCPRLVDSITDRAGRTTTYDYDALERLIRITNPEGGATEYEYDPNGNWTGFTNPNRNRTAFEYDRENRLTRRIWPDGRVIQYAYDKNGRLDRMIDPRGIRSDYYYDDGKLVAKRYSDDTPAVTFEYDDYDRLVTVTDGLGTTCYTYYDDSRVHTIDGPWDNDTLTYSYDKLGRRIGVSPQLGRALSYVYDDLNRVTSVQADTRTFTYGYSGSDPRIQSLTGPENGQATYEYVDPLKRLTALINTDGSSQPITRFDYAYADTEHPDQISSETVTDGPGISFAADQVTTYTHNVVEQMTSDSTTGALAYDDAGNLIQGYTPAGHPFTAAYDAENRLVSIEYADGGTTYKTEFAYSASNFIGQIKKYENSSLVDDIRIVRDGLLALQERDSANQVTREYTWGAHMGGGIGGLLNMRQGGMDYTYYYDGKGNVSAVLDTASAVAVAYRYVSFGKVLAQTGALDQPFQFSTKRYYSELGLNYYGYRFYAPGVGKWLTRDPLGEVGGINLYAMVQNNPVNFVDPDGKIAKEVGLLYAFTGYSRMNQIQERSGIILRK</sequence>
<proteinExistence type="predicted"/>
<evidence type="ECO:0000256" key="1">
    <source>
        <dbReference type="ARBA" id="ARBA00022737"/>
    </source>
</evidence>
<dbReference type="NCBIfam" id="TIGR03696">
    <property type="entry name" value="Rhs_assc_core"/>
    <property type="match status" value="1"/>
</dbReference>
<keyword evidence="4" id="KW-1185">Reference proteome</keyword>
<feature type="domain" description="Teneurin-like YD-shell" evidence="2">
    <location>
        <begin position="605"/>
        <end position="764"/>
    </location>
</feature>
<dbReference type="InterPro" id="IPR056823">
    <property type="entry name" value="TEN-like_YD-shell"/>
</dbReference>
<dbReference type="InterPro" id="IPR031325">
    <property type="entry name" value="RHS_repeat"/>
</dbReference>
<dbReference type="PANTHER" id="PTHR32305">
    <property type="match status" value="1"/>
</dbReference>
<dbReference type="NCBIfam" id="TIGR01643">
    <property type="entry name" value="YD_repeat_2x"/>
    <property type="match status" value="5"/>
</dbReference>
<dbReference type="EMBL" id="AP021874">
    <property type="protein sequence ID" value="BBO68606.1"/>
    <property type="molecule type" value="Genomic_DNA"/>
</dbReference>
<dbReference type="Gene3D" id="2.180.10.10">
    <property type="entry name" value="RHS repeat-associated core"/>
    <property type="match status" value="3"/>
</dbReference>
<evidence type="ECO:0000313" key="4">
    <source>
        <dbReference type="Proteomes" id="UP000427906"/>
    </source>
</evidence>
<dbReference type="InterPro" id="IPR050708">
    <property type="entry name" value="T6SS_VgrG/RHS"/>
</dbReference>
<dbReference type="Pfam" id="PF25023">
    <property type="entry name" value="TEN_YD-shell"/>
    <property type="match status" value="2"/>
</dbReference>
<dbReference type="AlphaFoldDB" id="A0A5K7YHK6"/>
<dbReference type="InterPro" id="IPR006530">
    <property type="entry name" value="YD"/>
</dbReference>
<name>A0A5K7YHK6_9BACT</name>
<feature type="domain" description="Teneurin-like YD-shell" evidence="2">
    <location>
        <begin position="470"/>
        <end position="591"/>
    </location>
</feature>
<evidence type="ECO:0000313" key="3">
    <source>
        <dbReference type="EMBL" id="BBO68606.1"/>
    </source>
</evidence>
<protein>
    <recommendedName>
        <fullName evidence="2">Teneurin-like YD-shell domain-containing protein</fullName>
    </recommendedName>
</protein>
<dbReference type="Proteomes" id="UP000427906">
    <property type="component" value="Chromosome"/>
</dbReference>
<dbReference type="Pfam" id="PF05593">
    <property type="entry name" value="RHS_repeat"/>
    <property type="match status" value="1"/>
</dbReference>
<dbReference type="PANTHER" id="PTHR32305:SF15">
    <property type="entry name" value="PROTEIN RHSA-RELATED"/>
    <property type="match status" value="1"/>
</dbReference>
<evidence type="ECO:0000259" key="2">
    <source>
        <dbReference type="Pfam" id="PF25023"/>
    </source>
</evidence>
<accession>A0A5K7YHK6</accession>
<dbReference type="InterPro" id="IPR022385">
    <property type="entry name" value="Rhs_assc_core"/>
</dbReference>
<organism evidence="3 4">
    <name type="scientific">Desulfosarcina alkanivorans</name>
    <dbReference type="NCBI Taxonomy" id="571177"/>
    <lineage>
        <taxon>Bacteria</taxon>
        <taxon>Pseudomonadati</taxon>
        <taxon>Thermodesulfobacteriota</taxon>
        <taxon>Desulfobacteria</taxon>
        <taxon>Desulfobacterales</taxon>
        <taxon>Desulfosarcinaceae</taxon>
        <taxon>Desulfosarcina</taxon>
    </lineage>
</organism>
<dbReference type="KEGG" id="dalk:DSCA_25360"/>
<keyword evidence="1" id="KW-0677">Repeat</keyword>
<reference evidence="3 4" key="1">
    <citation type="submission" date="2019-11" db="EMBL/GenBank/DDBJ databases">
        <title>Comparative genomics of hydrocarbon-degrading Desulfosarcina strains.</title>
        <authorList>
            <person name="Watanabe M."/>
            <person name="Kojima H."/>
            <person name="Fukui M."/>
        </authorList>
    </citation>
    <scope>NUCLEOTIDE SEQUENCE [LARGE SCALE GENOMIC DNA]</scope>
    <source>
        <strain evidence="3 4">PL12</strain>
    </source>
</reference>
<gene>
    <name evidence="3" type="ORF">DSCA_25360</name>
</gene>